<feature type="compositionally biased region" description="Low complexity" evidence="1">
    <location>
        <begin position="42"/>
        <end position="55"/>
    </location>
</feature>
<evidence type="ECO:0000313" key="3">
    <source>
        <dbReference type="Proteomes" id="UP000740926"/>
    </source>
</evidence>
<dbReference type="Proteomes" id="UP000740926">
    <property type="component" value="Unassembled WGS sequence"/>
</dbReference>
<organism evidence="2 3">
    <name type="scientific">Rhizopus delemar</name>
    <dbReference type="NCBI Taxonomy" id="936053"/>
    <lineage>
        <taxon>Eukaryota</taxon>
        <taxon>Fungi</taxon>
        <taxon>Fungi incertae sedis</taxon>
        <taxon>Mucoromycota</taxon>
        <taxon>Mucoromycotina</taxon>
        <taxon>Mucoromycetes</taxon>
        <taxon>Mucorales</taxon>
        <taxon>Mucorineae</taxon>
        <taxon>Rhizopodaceae</taxon>
        <taxon>Rhizopus</taxon>
    </lineage>
</organism>
<dbReference type="EMBL" id="JAANIU010005076">
    <property type="protein sequence ID" value="KAG1550306.1"/>
    <property type="molecule type" value="Genomic_DNA"/>
</dbReference>
<protein>
    <submittedName>
        <fullName evidence="2">Uncharacterized protein</fullName>
    </submittedName>
</protein>
<accession>A0A9P6YJN5</accession>
<evidence type="ECO:0000256" key="1">
    <source>
        <dbReference type="SAM" id="MobiDB-lite"/>
    </source>
</evidence>
<keyword evidence="3" id="KW-1185">Reference proteome</keyword>
<comment type="caution">
    <text evidence="2">The sequence shown here is derived from an EMBL/GenBank/DDBJ whole genome shotgun (WGS) entry which is preliminary data.</text>
</comment>
<proteinExistence type="predicted"/>
<evidence type="ECO:0000313" key="2">
    <source>
        <dbReference type="EMBL" id="KAG1550306.1"/>
    </source>
</evidence>
<dbReference type="AlphaFoldDB" id="A0A9P6YJN5"/>
<feature type="region of interest" description="Disordered" evidence="1">
    <location>
        <begin position="42"/>
        <end position="117"/>
    </location>
</feature>
<name>A0A9P6YJN5_9FUNG</name>
<gene>
    <name evidence="2" type="ORF">G6F50_013288</name>
</gene>
<sequence>MPGVTPLSATPASAICTRLPACRARSLEICRDRCQPPARFFRPAALRGDPPRARGAGAGCAAGRGRSGRQRRRAGAAGALGELRRPAGRCHRAPVARLVGGGPPERRRQHAGAARSL</sequence>
<reference evidence="2 3" key="1">
    <citation type="journal article" date="2020" name="Microb. Genom.">
        <title>Genetic diversity of clinical and environmental Mucorales isolates obtained from an investigation of mucormycosis cases among solid organ transplant recipients.</title>
        <authorList>
            <person name="Nguyen M.H."/>
            <person name="Kaul D."/>
            <person name="Muto C."/>
            <person name="Cheng S.J."/>
            <person name="Richter R.A."/>
            <person name="Bruno V.M."/>
            <person name="Liu G."/>
            <person name="Beyhan S."/>
            <person name="Sundermann A.J."/>
            <person name="Mounaud S."/>
            <person name="Pasculle A.W."/>
            <person name="Nierman W.C."/>
            <person name="Driscoll E."/>
            <person name="Cumbie R."/>
            <person name="Clancy C.J."/>
            <person name="Dupont C.L."/>
        </authorList>
    </citation>
    <scope>NUCLEOTIDE SEQUENCE [LARGE SCALE GENOMIC DNA]</scope>
    <source>
        <strain evidence="2 3">GL24</strain>
    </source>
</reference>